<dbReference type="OrthoDB" id="273067at2759"/>
<accession>A2F0G9</accession>
<proteinExistence type="predicted"/>
<dbReference type="AlphaFoldDB" id="A2F0G9"/>
<evidence type="ECO:0000313" key="2">
    <source>
        <dbReference type="Proteomes" id="UP000001542"/>
    </source>
</evidence>
<reference evidence="1" key="2">
    <citation type="journal article" date="2007" name="Science">
        <title>Draft genome sequence of the sexually transmitted pathogen Trichomonas vaginalis.</title>
        <authorList>
            <person name="Carlton J.M."/>
            <person name="Hirt R.P."/>
            <person name="Silva J.C."/>
            <person name="Delcher A.L."/>
            <person name="Schatz M."/>
            <person name="Zhao Q."/>
            <person name="Wortman J.R."/>
            <person name="Bidwell S.L."/>
            <person name="Alsmark U.C.M."/>
            <person name="Besteiro S."/>
            <person name="Sicheritz-Ponten T."/>
            <person name="Noel C.J."/>
            <person name="Dacks J.B."/>
            <person name="Foster P.G."/>
            <person name="Simillion C."/>
            <person name="Van de Peer Y."/>
            <person name="Miranda-Saavedra D."/>
            <person name="Barton G.J."/>
            <person name="Westrop G.D."/>
            <person name="Mueller S."/>
            <person name="Dessi D."/>
            <person name="Fiori P.L."/>
            <person name="Ren Q."/>
            <person name="Paulsen I."/>
            <person name="Zhang H."/>
            <person name="Bastida-Corcuera F.D."/>
            <person name="Simoes-Barbosa A."/>
            <person name="Brown M.T."/>
            <person name="Hayes R.D."/>
            <person name="Mukherjee M."/>
            <person name="Okumura C.Y."/>
            <person name="Schneider R."/>
            <person name="Smith A.J."/>
            <person name="Vanacova S."/>
            <person name="Villalvazo M."/>
            <person name="Haas B.J."/>
            <person name="Pertea M."/>
            <person name="Feldblyum T.V."/>
            <person name="Utterback T.R."/>
            <person name="Shu C.L."/>
            <person name="Osoegawa K."/>
            <person name="de Jong P.J."/>
            <person name="Hrdy I."/>
            <person name="Horvathova L."/>
            <person name="Zubacova Z."/>
            <person name="Dolezal P."/>
            <person name="Malik S.B."/>
            <person name="Logsdon J.M. Jr."/>
            <person name="Henze K."/>
            <person name="Gupta A."/>
            <person name="Wang C.C."/>
            <person name="Dunne R.L."/>
            <person name="Upcroft J.A."/>
            <person name="Upcroft P."/>
            <person name="White O."/>
            <person name="Salzberg S.L."/>
            <person name="Tang P."/>
            <person name="Chiu C.-H."/>
            <person name="Lee Y.-S."/>
            <person name="Embley T.M."/>
            <person name="Coombs G.H."/>
            <person name="Mottram J.C."/>
            <person name="Tachezy J."/>
            <person name="Fraser-Liggett C.M."/>
            <person name="Johnson P.J."/>
        </authorList>
    </citation>
    <scope>NUCLEOTIDE SEQUENCE [LARGE SCALE GENOMIC DNA]</scope>
    <source>
        <strain evidence="1">G3</strain>
    </source>
</reference>
<reference evidence="1" key="1">
    <citation type="submission" date="2006-10" db="EMBL/GenBank/DDBJ databases">
        <authorList>
            <person name="Amadeo P."/>
            <person name="Zhao Q."/>
            <person name="Wortman J."/>
            <person name="Fraser-Liggett C."/>
            <person name="Carlton J."/>
        </authorList>
    </citation>
    <scope>NUCLEOTIDE SEQUENCE</scope>
    <source>
        <strain evidence="1">G3</strain>
    </source>
</reference>
<dbReference type="Gene3D" id="2.130.10.10">
    <property type="entry name" value="YVTN repeat-like/Quinoprotein amine dehydrogenase"/>
    <property type="match status" value="1"/>
</dbReference>
<gene>
    <name evidence="1" type="ORF">TVAG_272900</name>
</gene>
<sequence>MDQLQLFKVQKEKEDILMLRESFKQLGKLEEECTQELSNFQRENFIAHEEFRAIAASIFDSIESFSNSINQELDKLQLKINQLETIAMHAFNIHSKQVICTPGASHIACSAKYIYIAQIDGVISAYDQTNYSLVHQTDHRYYDSYSQFGKITCFVYTQQLLVGFFNGMVLMVSDDLKTFKQLNYITHSISAIHQFQEVVIVGATNGLVVLWNANTLERLMIYAGHRLAIASIIDDGTDIYIAGRTGIVTKHNKLCQKELEKLQIGKFLLQLLSIKGTTFASITDSLLVWDGKHIIKTFNAIDIGTNPIACMKPPELLLLGNRQSTELKLIFLESLLFPKTVTVLDKPPIGMIHFGSVFYVLTKGGHVYVIQPGQ</sequence>
<dbReference type="VEuPathDB" id="TrichDB:TVAGG3_0155550"/>
<evidence type="ECO:0008006" key="3">
    <source>
        <dbReference type="Google" id="ProtNLM"/>
    </source>
</evidence>
<dbReference type="EMBL" id="DS113562">
    <property type="protein sequence ID" value="EAY01606.1"/>
    <property type="molecule type" value="Genomic_DNA"/>
</dbReference>
<keyword evidence="2" id="KW-1185">Reference proteome</keyword>
<dbReference type="VEuPathDB" id="TrichDB:TVAG_272900"/>
<dbReference type="Proteomes" id="UP000001542">
    <property type="component" value="Unassembled WGS sequence"/>
</dbReference>
<dbReference type="SUPFAM" id="SSF50978">
    <property type="entry name" value="WD40 repeat-like"/>
    <property type="match status" value="1"/>
</dbReference>
<protein>
    <recommendedName>
        <fullName evidence="3">Anaphase-promoting complex subunit 4 WD40 domain-containing protein</fullName>
    </recommendedName>
</protein>
<dbReference type="InterPro" id="IPR036322">
    <property type="entry name" value="WD40_repeat_dom_sf"/>
</dbReference>
<organism evidence="1 2">
    <name type="scientific">Trichomonas vaginalis (strain ATCC PRA-98 / G3)</name>
    <dbReference type="NCBI Taxonomy" id="412133"/>
    <lineage>
        <taxon>Eukaryota</taxon>
        <taxon>Metamonada</taxon>
        <taxon>Parabasalia</taxon>
        <taxon>Trichomonadida</taxon>
        <taxon>Trichomonadidae</taxon>
        <taxon>Trichomonas</taxon>
    </lineage>
</organism>
<dbReference type="KEGG" id="tva:4759433"/>
<evidence type="ECO:0000313" key="1">
    <source>
        <dbReference type="EMBL" id="EAY01606.1"/>
    </source>
</evidence>
<dbReference type="InterPro" id="IPR015943">
    <property type="entry name" value="WD40/YVTN_repeat-like_dom_sf"/>
</dbReference>
<dbReference type="RefSeq" id="XP_001330345.1">
    <property type="nucleotide sequence ID" value="XM_001330310.1"/>
</dbReference>
<dbReference type="SMR" id="A2F0G9"/>
<dbReference type="InParanoid" id="A2F0G9"/>
<name>A2F0G9_TRIV3</name>